<keyword evidence="2" id="KW-0732">Signal</keyword>
<gene>
    <name evidence="4" type="ORF">RY831_04975</name>
</gene>
<dbReference type="Pfam" id="PF07452">
    <property type="entry name" value="CHRD"/>
    <property type="match status" value="1"/>
</dbReference>
<dbReference type="InterPro" id="IPR010895">
    <property type="entry name" value="CHRD"/>
</dbReference>
<dbReference type="Proteomes" id="UP001352263">
    <property type="component" value="Unassembled WGS sequence"/>
</dbReference>
<evidence type="ECO:0000313" key="5">
    <source>
        <dbReference type="Proteomes" id="UP001352263"/>
    </source>
</evidence>
<dbReference type="EMBL" id="JAWIIV010000003">
    <property type="protein sequence ID" value="MEC4718488.1"/>
    <property type="molecule type" value="Genomic_DNA"/>
</dbReference>
<name>A0ABU6J4V4_9BURK</name>
<comment type="caution">
    <text evidence="4">The sequence shown here is derived from an EMBL/GenBank/DDBJ whole genome shotgun (WGS) entry which is preliminary data.</text>
</comment>
<evidence type="ECO:0000256" key="2">
    <source>
        <dbReference type="SAM" id="SignalP"/>
    </source>
</evidence>
<accession>A0ABU6J4V4</accession>
<proteinExistence type="predicted"/>
<organism evidence="4 5">
    <name type="scientific">Noviherbaspirillum album</name>
    <dbReference type="NCBI Taxonomy" id="3080276"/>
    <lineage>
        <taxon>Bacteria</taxon>
        <taxon>Pseudomonadati</taxon>
        <taxon>Pseudomonadota</taxon>
        <taxon>Betaproteobacteria</taxon>
        <taxon>Burkholderiales</taxon>
        <taxon>Oxalobacteraceae</taxon>
        <taxon>Noviherbaspirillum</taxon>
    </lineage>
</organism>
<feature type="region of interest" description="Disordered" evidence="1">
    <location>
        <begin position="24"/>
        <end position="50"/>
    </location>
</feature>
<dbReference type="PROSITE" id="PS50933">
    <property type="entry name" value="CHRD"/>
    <property type="match status" value="1"/>
</dbReference>
<dbReference type="SMART" id="SM00754">
    <property type="entry name" value="CHRD"/>
    <property type="match status" value="1"/>
</dbReference>
<evidence type="ECO:0000313" key="4">
    <source>
        <dbReference type="EMBL" id="MEC4718488.1"/>
    </source>
</evidence>
<protein>
    <submittedName>
        <fullName evidence="4">CHRD domain-containing protein</fullName>
    </submittedName>
</protein>
<reference evidence="4 5" key="1">
    <citation type="submission" date="2023-10" db="EMBL/GenBank/DDBJ databases">
        <title>Noviherbaspirillum sp. CPCC 100848 genome assembly.</title>
        <authorList>
            <person name="Li X.Y."/>
            <person name="Fang X.M."/>
        </authorList>
    </citation>
    <scope>NUCLEOTIDE SEQUENCE [LARGE SCALE GENOMIC DNA]</scope>
    <source>
        <strain evidence="4 5">CPCC 100848</strain>
    </source>
</reference>
<evidence type="ECO:0000259" key="3">
    <source>
        <dbReference type="PROSITE" id="PS50933"/>
    </source>
</evidence>
<feature type="compositionally biased region" description="Low complexity" evidence="1">
    <location>
        <begin position="27"/>
        <end position="49"/>
    </location>
</feature>
<dbReference type="RefSeq" id="WP_326505224.1">
    <property type="nucleotide sequence ID" value="NZ_JAWIIV010000003.1"/>
</dbReference>
<feature type="chain" id="PRO_5046630329" evidence="2">
    <location>
        <begin position="20"/>
        <end position="185"/>
    </location>
</feature>
<feature type="signal peptide" evidence="2">
    <location>
        <begin position="1"/>
        <end position="19"/>
    </location>
</feature>
<dbReference type="PROSITE" id="PS51257">
    <property type="entry name" value="PROKAR_LIPOPROTEIN"/>
    <property type="match status" value="1"/>
</dbReference>
<evidence type="ECO:0000256" key="1">
    <source>
        <dbReference type="SAM" id="MobiDB-lite"/>
    </source>
</evidence>
<feature type="domain" description="CHRD" evidence="3">
    <location>
        <begin position="48"/>
        <end position="167"/>
    </location>
</feature>
<sequence>MPRHSCILLSILLILAACGGGGGDSGSGSTSLDSSSTQPAPQPAAQPQSETYAVTLSGAEQVPPRITGAQGSGSASVNPATRQMTVSVTVTGTTANAVNLHQGAPGATGPIFLSLVETAPGSGTWTGRTTLSVAEHSAMRAGQFYVNVTSAAFTAGEIRGQIALRSGAGGATGTGGGVTGTAALR</sequence>
<keyword evidence="5" id="KW-1185">Reference proteome</keyword>